<keyword evidence="2" id="KW-1185">Reference proteome</keyword>
<comment type="caution">
    <text evidence="1">The sequence shown here is derived from an EMBL/GenBank/DDBJ whole genome shotgun (WGS) entry which is preliminary data.</text>
</comment>
<evidence type="ECO:0000313" key="1">
    <source>
        <dbReference type="EMBL" id="MCU6744862.1"/>
    </source>
</evidence>
<dbReference type="EMBL" id="JAOQKJ010000007">
    <property type="protein sequence ID" value="MCU6744862.1"/>
    <property type="molecule type" value="Genomic_DNA"/>
</dbReference>
<dbReference type="RefSeq" id="WP_262574976.1">
    <property type="nucleotide sequence ID" value="NZ_JAOQKJ010000007.1"/>
</dbReference>
<dbReference type="Proteomes" id="UP001652432">
    <property type="component" value="Unassembled WGS sequence"/>
</dbReference>
<evidence type="ECO:0000313" key="2">
    <source>
        <dbReference type="Proteomes" id="UP001652432"/>
    </source>
</evidence>
<accession>A0ABT2T3S6</accession>
<reference evidence="1 2" key="1">
    <citation type="journal article" date="2021" name="ISME Commun">
        <title>Automated analysis of genomic sequences facilitates high-throughput and comprehensive description of bacteria.</title>
        <authorList>
            <person name="Hitch T.C.A."/>
        </authorList>
    </citation>
    <scope>NUCLEOTIDE SEQUENCE [LARGE SCALE GENOMIC DNA]</scope>
    <source>
        <strain evidence="1 2">Sanger_18</strain>
    </source>
</reference>
<dbReference type="Pfam" id="PF07799">
    <property type="entry name" value="DUF1643"/>
    <property type="match status" value="1"/>
</dbReference>
<name>A0ABT2T3S6_9FIRM</name>
<gene>
    <name evidence="1" type="ORF">OCV77_10190</name>
</gene>
<proteinExistence type="predicted"/>
<organism evidence="1 2">
    <name type="scientific">Suilimivivens aceti</name>
    <dbReference type="NCBI Taxonomy" id="2981774"/>
    <lineage>
        <taxon>Bacteria</taxon>
        <taxon>Bacillati</taxon>
        <taxon>Bacillota</taxon>
        <taxon>Clostridia</taxon>
        <taxon>Lachnospirales</taxon>
        <taxon>Lachnospiraceae</taxon>
        <taxon>Suilimivivens</taxon>
    </lineage>
</organism>
<dbReference type="InterPro" id="IPR012441">
    <property type="entry name" value="DUF1643"/>
</dbReference>
<sequence>MIENNPNTPEGWLYIGDDKVRYALGEPGSYNLLVIGLNPSTAIPDKPDPTIKRIRKIAERENMEGWIMINLYPVRTPKPYELPLTIDEAIAKKNIEVIKWIEQQYRIHSVYAACGSNIEKCGYLVDECQKIVDSIHTESWFTRGTTTYGHPKHPLYVPYEEKMEWFPVQDYLWNFE</sequence>
<protein>
    <submittedName>
        <fullName evidence="1">DUF1643 domain-containing protein</fullName>
    </submittedName>
</protein>